<evidence type="ECO:0000259" key="7">
    <source>
        <dbReference type="Pfam" id="PF01545"/>
    </source>
</evidence>
<dbReference type="InterPro" id="IPR036837">
    <property type="entry name" value="Cation_efflux_CTD_sf"/>
</dbReference>
<feature type="transmembrane region" description="Helical" evidence="6">
    <location>
        <begin position="47"/>
        <end position="67"/>
    </location>
</feature>
<evidence type="ECO:0000256" key="4">
    <source>
        <dbReference type="ARBA" id="ARBA00022989"/>
    </source>
</evidence>
<keyword evidence="3 6" id="KW-0812">Transmembrane</keyword>
<keyword evidence="5 6" id="KW-0472">Membrane</keyword>
<dbReference type="InterPro" id="IPR027470">
    <property type="entry name" value="Cation_efflux_CTD"/>
</dbReference>
<dbReference type="NCBIfam" id="TIGR01297">
    <property type="entry name" value="CDF"/>
    <property type="match status" value="1"/>
</dbReference>
<evidence type="ECO:0000256" key="1">
    <source>
        <dbReference type="ARBA" id="ARBA00004141"/>
    </source>
</evidence>
<evidence type="ECO:0000256" key="6">
    <source>
        <dbReference type="SAM" id="Phobius"/>
    </source>
</evidence>
<dbReference type="Gene3D" id="1.20.1510.10">
    <property type="entry name" value="Cation efflux protein transmembrane domain"/>
    <property type="match status" value="1"/>
</dbReference>
<keyword evidence="4 6" id="KW-1133">Transmembrane helix</keyword>
<feature type="domain" description="Cation efflux protein cytoplasmic" evidence="8">
    <location>
        <begin position="220"/>
        <end position="295"/>
    </location>
</feature>
<feature type="domain" description="Cation efflux protein transmembrane" evidence="7">
    <location>
        <begin position="15"/>
        <end position="213"/>
    </location>
</feature>
<comment type="subcellular location">
    <subcellularLocation>
        <location evidence="1">Membrane</location>
        <topology evidence="1">Multi-pass membrane protein</topology>
    </subcellularLocation>
</comment>
<dbReference type="GO" id="GO:0008324">
    <property type="term" value="F:monoatomic cation transmembrane transporter activity"/>
    <property type="evidence" value="ECO:0007669"/>
    <property type="project" value="InterPro"/>
</dbReference>
<dbReference type="SUPFAM" id="SSF161111">
    <property type="entry name" value="Cation efflux protein transmembrane domain-like"/>
    <property type="match status" value="1"/>
</dbReference>
<dbReference type="SUPFAM" id="SSF160240">
    <property type="entry name" value="Cation efflux protein cytoplasmic domain-like"/>
    <property type="match status" value="1"/>
</dbReference>
<accession>A0A7S7AWB7</accession>
<feature type="transmembrane region" description="Helical" evidence="6">
    <location>
        <begin position="120"/>
        <end position="139"/>
    </location>
</feature>
<dbReference type="InterPro" id="IPR027469">
    <property type="entry name" value="Cation_efflux_TMD_sf"/>
</dbReference>
<reference evidence="9 10" key="1">
    <citation type="submission" date="2020-09" db="EMBL/GenBank/DDBJ databases">
        <title>Characterization of Treponema spp. from bovine digital dermatitis in Korea.</title>
        <authorList>
            <person name="Espiritu H.M."/>
            <person name="Cho Y.I."/>
            <person name="Mamuad L."/>
        </authorList>
    </citation>
    <scope>NUCLEOTIDE SEQUENCE [LARGE SCALE GENOMIC DNA]</scope>
    <source>
        <strain evidence="9 10">KS1</strain>
    </source>
</reference>
<protein>
    <submittedName>
        <fullName evidence="9">Cation transporter</fullName>
    </submittedName>
</protein>
<dbReference type="Proteomes" id="UP000593915">
    <property type="component" value="Chromosome"/>
</dbReference>
<name>A0A7S7AWB7_9SPIR</name>
<proteinExistence type="predicted"/>
<feature type="transmembrane region" description="Helical" evidence="6">
    <location>
        <begin position="12"/>
        <end position="35"/>
    </location>
</feature>
<dbReference type="RefSeq" id="WP_029409050.1">
    <property type="nucleotide sequence ID" value="NZ_CP061839.1"/>
</dbReference>
<feature type="transmembrane region" description="Helical" evidence="6">
    <location>
        <begin position="160"/>
        <end position="181"/>
    </location>
</feature>
<evidence type="ECO:0000256" key="5">
    <source>
        <dbReference type="ARBA" id="ARBA00023136"/>
    </source>
</evidence>
<dbReference type="Pfam" id="PF16916">
    <property type="entry name" value="ZT_dimer"/>
    <property type="match status" value="1"/>
</dbReference>
<dbReference type="InterPro" id="IPR058533">
    <property type="entry name" value="Cation_efflux_TM"/>
</dbReference>
<dbReference type="InterPro" id="IPR050291">
    <property type="entry name" value="CDF_Transporter"/>
</dbReference>
<dbReference type="EMBL" id="CP061839">
    <property type="protein sequence ID" value="QOW60529.1"/>
    <property type="molecule type" value="Genomic_DNA"/>
</dbReference>
<organism evidence="9 10">
    <name type="scientific">Treponema pedis</name>
    <dbReference type="NCBI Taxonomy" id="409322"/>
    <lineage>
        <taxon>Bacteria</taxon>
        <taxon>Pseudomonadati</taxon>
        <taxon>Spirochaetota</taxon>
        <taxon>Spirochaetia</taxon>
        <taxon>Spirochaetales</taxon>
        <taxon>Treponemataceae</taxon>
        <taxon>Treponema</taxon>
    </lineage>
</organism>
<evidence type="ECO:0000313" key="9">
    <source>
        <dbReference type="EMBL" id="QOW60529.1"/>
    </source>
</evidence>
<dbReference type="GeneID" id="301088775"/>
<evidence type="ECO:0000259" key="8">
    <source>
        <dbReference type="Pfam" id="PF16916"/>
    </source>
</evidence>
<dbReference type="PANTHER" id="PTHR43840:SF50">
    <property type="entry name" value="MANGANESE EFFLUX SYSTEM PROTEIN MNES"/>
    <property type="match status" value="1"/>
</dbReference>
<feature type="transmembrane region" description="Helical" evidence="6">
    <location>
        <begin position="79"/>
        <end position="100"/>
    </location>
</feature>
<keyword evidence="2" id="KW-0813">Transport</keyword>
<gene>
    <name evidence="9" type="ORF">IFE08_12080</name>
</gene>
<dbReference type="GO" id="GO:0016020">
    <property type="term" value="C:membrane"/>
    <property type="evidence" value="ECO:0007669"/>
    <property type="project" value="UniProtKB-SubCell"/>
</dbReference>
<sequence length="315" mass="34674">MNHDERIRLVRMASLTALIGNIIICTAKLVIGIYSGSLSVLGDGIDSATDIAISMMTLFVSFIINIPSDKEHPWGHQRAETMASLILAFIILTAGLQLFIASSKKLIAVFYGEAVMELPHILAVAVTACSIAVKLLLALNQHILGKKAESMMIQANAKNMTNDVVLSVSVLIGLGISYFFRMPVFDAITALLVGLWIIKSGVELFIELNVELMDGNTNKILYKQLFEAVNSVKGVFNPHRARIRRMANLLDIDLDIEVAADISVYEAHKIAEQVTSAVKEKIENVYDIMVHIEPYGVENNEEEGFGLCEKDVIEK</sequence>
<evidence type="ECO:0000256" key="3">
    <source>
        <dbReference type="ARBA" id="ARBA00022692"/>
    </source>
</evidence>
<dbReference type="Gene3D" id="3.30.70.1350">
    <property type="entry name" value="Cation efflux protein, cytoplasmic domain"/>
    <property type="match status" value="1"/>
</dbReference>
<evidence type="ECO:0000256" key="2">
    <source>
        <dbReference type="ARBA" id="ARBA00022448"/>
    </source>
</evidence>
<evidence type="ECO:0000313" key="10">
    <source>
        <dbReference type="Proteomes" id="UP000593915"/>
    </source>
</evidence>
<dbReference type="PANTHER" id="PTHR43840">
    <property type="entry name" value="MITOCHONDRIAL METAL TRANSPORTER 1-RELATED"/>
    <property type="match status" value="1"/>
</dbReference>
<dbReference type="InterPro" id="IPR002524">
    <property type="entry name" value="Cation_efflux"/>
</dbReference>
<dbReference type="Pfam" id="PF01545">
    <property type="entry name" value="Cation_efflux"/>
    <property type="match status" value="1"/>
</dbReference>
<dbReference type="AlphaFoldDB" id="A0A7S7AWB7"/>